<reference evidence="8" key="1">
    <citation type="journal article" date="2023" name="DNA Res.">
        <title>Chromosome-level genome assembly of Phrynocephalus forsythii using third-generation DNA sequencing and Hi-C analysis.</title>
        <authorList>
            <person name="Qi Y."/>
            <person name="Zhao W."/>
            <person name="Zhao Y."/>
            <person name="Niu C."/>
            <person name="Cao S."/>
            <person name="Zhang Y."/>
        </authorList>
    </citation>
    <scope>NUCLEOTIDE SEQUENCE</scope>
    <source>
        <tissue evidence="8">Muscle</tissue>
    </source>
</reference>
<protein>
    <recommendedName>
        <fullName evidence="7">PKD domain-containing protein</fullName>
    </recommendedName>
</protein>
<dbReference type="Gene3D" id="2.60.40.10">
    <property type="entry name" value="Immunoglobulins"/>
    <property type="match status" value="1"/>
</dbReference>
<evidence type="ECO:0000256" key="6">
    <source>
        <dbReference type="SAM" id="SignalP"/>
    </source>
</evidence>
<dbReference type="InterPro" id="IPR022409">
    <property type="entry name" value="PKD/Chitinase_dom"/>
</dbReference>
<dbReference type="PANTHER" id="PTHR11861:SF1">
    <property type="entry name" value="MELANOCYTE PROTEIN PMEL"/>
    <property type="match status" value="1"/>
</dbReference>
<comment type="caution">
    <text evidence="8">The sequence shown here is derived from an EMBL/GenBank/DDBJ whole genome shotgun (WGS) entry which is preliminary data.</text>
</comment>
<evidence type="ECO:0000313" key="8">
    <source>
        <dbReference type="EMBL" id="KAJ7317966.1"/>
    </source>
</evidence>
<keyword evidence="1 6" id="KW-0732">Signal</keyword>
<feature type="chain" id="PRO_5040267159" description="PKD domain-containing protein" evidence="6">
    <location>
        <begin position="21"/>
        <end position="725"/>
    </location>
</feature>
<dbReference type="Pfam" id="PF00801">
    <property type="entry name" value="PKD"/>
    <property type="match status" value="1"/>
</dbReference>
<evidence type="ECO:0000313" key="9">
    <source>
        <dbReference type="Proteomes" id="UP001142489"/>
    </source>
</evidence>
<dbReference type="GO" id="GO:0005886">
    <property type="term" value="C:plasma membrane"/>
    <property type="evidence" value="ECO:0007669"/>
    <property type="project" value="TreeGrafter"/>
</dbReference>
<dbReference type="GO" id="GO:0032438">
    <property type="term" value="P:melanosome organization"/>
    <property type="evidence" value="ECO:0007669"/>
    <property type="project" value="TreeGrafter"/>
</dbReference>
<evidence type="ECO:0000256" key="5">
    <source>
        <dbReference type="SAM" id="Phobius"/>
    </source>
</evidence>
<evidence type="ECO:0000259" key="7">
    <source>
        <dbReference type="PROSITE" id="PS50093"/>
    </source>
</evidence>
<dbReference type="Pfam" id="PF26141">
    <property type="entry name" value="PMEL_NMB_N"/>
    <property type="match status" value="1"/>
</dbReference>
<dbReference type="SUPFAM" id="SSF49299">
    <property type="entry name" value="PKD domain"/>
    <property type="match status" value="1"/>
</dbReference>
<dbReference type="EMBL" id="JAPFRF010000011">
    <property type="protein sequence ID" value="KAJ7317966.1"/>
    <property type="molecule type" value="Genomic_DNA"/>
</dbReference>
<dbReference type="InterPro" id="IPR059017">
    <property type="entry name" value="PMEL_NMB_N"/>
</dbReference>
<proteinExistence type="inferred from homology"/>
<feature type="compositionally biased region" description="Polar residues" evidence="4">
    <location>
        <begin position="304"/>
        <end position="320"/>
    </location>
</feature>
<dbReference type="InterPro" id="IPR046846">
    <property type="entry name" value="PKAT_KLD"/>
</dbReference>
<dbReference type="SMART" id="SM00089">
    <property type="entry name" value="PKD"/>
    <property type="match status" value="1"/>
</dbReference>
<dbReference type="InterPro" id="IPR045219">
    <property type="entry name" value="PKAT"/>
</dbReference>
<dbReference type="Proteomes" id="UP001142489">
    <property type="component" value="Unassembled WGS sequence"/>
</dbReference>
<dbReference type="CDD" id="cd00146">
    <property type="entry name" value="PKD"/>
    <property type="match status" value="1"/>
</dbReference>
<dbReference type="InterPro" id="IPR013783">
    <property type="entry name" value="Ig-like_fold"/>
</dbReference>
<dbReference type="InterPro" id="IPR000601">
    <property type="entry name" value="PKD_dom"/>
</dbReference>
<dbReference type="PANTHER" id="PTHR11861">
    <property type="entry name" value="MELANOCYTE PROTEIN PMEL 17-RELATED"/>
    <property type="match status" value="1"/>
</dbReference>
<keyword evidence="2" id="KW-0325">Glycoprotein</keyword>
<evidence type="ECO:0000256" key="1">
    <source>
        <dbReference type="ARBA" id="ARBA00022729"/>
    </source>
</evidence>
<feature type="region of interest" description="Disordered" evidence="4">
    <location>
        <begin position="304"/>
        <end position="359"/>
    </location>
</feature>
<evidence type="ECO:0000256" key="4">
    <source>
        <dbReference type="SAM" id="MobiDB-lite"/>
    </source>
</evidence>
<feature type="signal peptide" evidence="6">
    <location>
        <begin position="1"/>
        <end position="20"/>
    </location>
</feature>
<comment type="similarity">
    <text evidence="3">Belongs to the PMEL/NMB family.</text>
</comment>
<organism evidence="8 9">
    <name type="scientific">Phrynocephalus forsythii</name>
    <dbReference type="NCBI Taxonomy" id="171643"/>
    <lineage>
        <taxon>Eukaryota</taxon>
        <taxon>Metazoa</taxon>
        <taxon>Chordata</taxon>
        <taxon>Craniata</taxon>
        <taxon>Vertebrata</taxon>
        <taxon>Euteleostomi</taxon>
        <taxon>Lepidosauria</taxon>
        <taxon>Squamata</taxon>
        <taxon>Bifurcata</taxon>
        <taxon>Unidentata</taxon>
        <taxon>Episquamata</taxon>
        <taxon>Toxicofera</taxon>
        <taxon>Iguania</taxon>
        <taxon>Acrodonta</taxon>
        <taxon>Agamidae</taxon>
        <taxon>Agaminae</taxon>
        <taxon>Phrynocephalus</taxon>
    </lineage>
</organism>
<evidence type="ECO:0000256" key="2">
    <source>
        <dbReference type="ARBA" id="ARBA00023180"/>
    </source>
</evidence>
<name>A0A9Q0XM13_9SAUR</name>
<dbReference type="PROSITE" id="PS50093">
    <property type="entry name" value="PKD"/>
    <property type="match status" value="1"/>
</dbReference>
<keyword evidence="5" id="KW-1133">Transmembrane helix</keyword>
<feature type="domain" description="PKD" evidence="7">
    <location>
        <begin position="229"/>
        <end position="269"/>
    </location>
</feature>
<dbReference type="InterPro" id="IPR035986">
    <property type="entry name" value="PKD_dom_sf"/>
</dbReference>
<keyword evidence="5" id="KW-0472">Membrane</keyword>
<dbReference type="Pfam" id="PF20433">
    <property type="entry name" value="PKAT_KLD"/>
    <property type="match status" value="1"/>
</dbReference>
<dbReference type="OrthoDB" id="9939762at2759"/>
<keyword evidence="9" id="KW-1185">Reference proteome</keyword>
<dbReference type="AlphaFoldDB" id="A0A9Q0XM13"/>
<accession>A0A9Q0XM13</accession>
<feature type="transmembrane region" description="Helical" evidence="5">
    <location>
        <begin position="652"/>
        <end position="672"/>
    </location>
</feature>
<feature type="compositionally biased region" description="Low complexity" evidence="4">
    <location>
        <begin position="321"/>
        <end position="330"/>
    </location>
</feature>
<sequence length="725" mass="75347">MPRSWYLLAVIWILLAVATAQLSGDVTFDISNDAPTITGAKATFSIALRFPGNQTVLPDGRIVWSQNCTVNGTHVMEGDPVFPDQDLRRSDCFFPDGQPFSLSDHGKRGKFVYGILGSHQNKYCLLSSLFLISGRYWQVVDGPSSRLTIETNDVPLGSYMMEVQVYHYRGREKFIPIGGTSSQFSITDQIPFNVDIAQVLDVDGTDGRFVLNRAISFGVRLHDPSQYLSDADISYSWDFGDQSGTLISRAAMVTHTYLTAGTFSPRVVVQAAIPLASCGSTSEEPLIVPTTAPSGTTVQVMTVSTAGPSGSTSQETSALPTISSITGTSSEGVQTSAPASAVPALPTEQSPEPDTAEPSPVVTAAIPATVVSAAGPEGGELAVASSDPATVASSTLAEEDADTVDPISVTSTVPASLPGTGALPSEPAAISASLPVTVAPAFVATPTPVGDSGTLAPTALSPEATAAVLPDITTTPSGVASSPPSPAAADAVEDTATANPSVSVMPETGTVATEVVQIVVKRQAPNGCLLYRYGTFATNLDIVQGIESVEIIQVVPMVSAVTANVVDLTVTCQGSLPEEVCTTISDPECSMAQETVCRPAQPSPDCQLVLRQAFNESGLYCVNISLANANSLAVASTQVSIQAGKTSSEAQITVLVGVVLVAAALGAVAYTYRRARYTPLRAVMSAGTSPRRWLPDRTAVRLFLRQAFGQGASGESSPLLSGHVI</sequence>
<evidence type="ECO:0000256" key="3">
    <source>
        <dbReference type="ARBA" id="ARBA00025776"/>
    </source>
</evidence>
<gene>
    <name evidence="8" type="ORF">JRQ81_004128</name>
</gene>
<keyword evidence="5" id="KW-0812">Transmembrane</keyword>
<dbReference type="FunFam" id="2.60.40.10:FF:001512">
    <property type="entry name" value="Premelanosome protein a"/>
    <property type="match status" value="1"/>
</dbReference>
<dbReference type="GO" id="GO:0042470">
    <property type="term" value="C:melanosome"/>
    <property type="evidence" value="ECO:0007669"/>
    <property type="project" value="TreeGrafter"/>
</dbReference>